<dbReference type="InterPro" id="IPR008962">
    <property type="entry name" value="PapD-like_sf"/>
</dbReference>
<feature type="domain" description="MSP" evidence="7">
    <location>
        <begin position="161"/>
        <end position="298"/>
    </location>
</feature>
<dbReference type="Gene3D" id="2.60.40.10">
    <property type="entry name" value="Immunoglobulins"/>
    <property type="match status" value="2"/>
</dbReference>
<feature type="domain" description="MSP" evidence="7">
    <location>
        <begin position="22"/>
        <end position="156"/>
    </location>
</feature>
<dbReference type="STRING" id="765915.A0A1Y2HV16"/>
<dbReference type="PANTHER" id="PTHR10809:SF6">
    <property type="entry name" value="AT11025P-RELATED"/>
    <property type="match status" value="1"/>
</dbReference>
<dbReference type="GO" id="GO:0005886">
    <property type="term" value="C:plasma membrane"/>
    <property type="evidence" value="ECO:0007669"/>
    <property type="project" value="TreeGrafter"/>
</dbReference>
<dbReference type="EMBL" id="MCFL01000008">
    <property type="protein sequence ID" value="ORZ38455.1"/>
    <property type="molecule type" value="Genomic_DNA"/>
</dbReference>
<dbReference type="SUPFAM" id="SSF49354">
    <property type="entry name" value="PapD-like"/>
    <property type="match status" value="2"/>
</dbReference>
<keyword evidence="9" id="KW-1185">Reference proteome</keyword>
<keyword evidence="4" id="KW-1133">Transmembrane helix</keyword>
<dbReference type="Proteomes" id="UP000193411">
    <property type="component" value="Unassembled WGS sequence"/>
</dbReference>
<comment type="subcellular location">
    <subcellularLocation>
        <location evidence="1">Membrane</location>
        <topology evidence="1">Single-pass type IV membrane protein</topology>
    </subcellularLocation>
</comment>
<name>A0A1Y2HV16_9FUNG</name>
<evidence type="ECO:0000313" key="9">
    <source>
        <dbReference type="Proteomes" id="UP000193411"/>
    </source>
</evidence>
<evidence type="ECO:0000256" key="6">
    <source>
        <dbReference type="SAM" id="MobiDB-lite"/>
    </source>
</evidence>
<keyword evidence="3" id="KW-0812">Transmembrane</keyword>
<dbReference type="InterPro" id="IPR016763">
    <property type="entry name" value="VAP"/>
</dbReference>
<gene>
    <name evidence="8" type="ORF">BCR44DRAFT_72586</name>
</gene>
<dbReference type="Pfam" id="PF00635">
    <property type="entry name" value="Motile_Sperm"/>
    <property type="match status" value="2"/>
</dbReference>
<evidence type="ECO:0000256" key="2">
    <source>
        <dbReference type="ARBA" id="ARBA00008932"/>
    </source>
</evidence>
<evidence type="ECO:0000256" key="1">
    <source>
        <dbReference type="ARBA" id="ARBA00004211"/>
    </source>
</evidence>
<keyword evidence="5" id="KW-0472">Membrane</keyword>
<dbReference type="GO" id="GO:0090158">
    <property type="term" value="P:endoplasmic reticulum membrane organization"/>
    <property type="evidence" value="ECO:0007669"/>
    <property type="project" value="TreeGrafter"/>
</dbReference>
<evidence type="ECO:0000313" key="8">
    <source>
        <dbReference type="EMBL" id="ORZ38455.1"/>
    </source>
</evidence>
<protein>
    <submittedName>
        <fullName evidence="8">PapD-like protein</fullName>
    </submittedName>
</protein>
<dbReference type="PROSITE" id="PS50202">
    <property type="entry name" value="MSP"/>
    <property type="match status" value="2"/>
</dbReference>
<dbReference type="GO" id="GO:0061817">
    <property type="term" value="P:endoplasmic reticulum-plasma membrane tethering"/>
    <property type="evidence" value="ECO:0007669"/>
    <property type="project" value="TreeGrafter"/>
</dbReference>
<evidence type="ECO:0000256" key="3">
    <source>
        <dbReference type="ARBA" id="ARBA00022692"/>
    </source>
</evidence>
<comment type="caution">
    <text evidence="8">The sequence shown here is derived from an EMBL/GenBank/DDBJ whole genome shotgun (WGS) entry which is preliminary data.</text>
</comment>
<accession>A0A1Y2HV16</accession>
<organism evidence="8 9">
    <name type="scientific">Catenaria anguillulae PL171</name>
    <dbReference type="NCBI Taxonomy" id="765915"/>
    <lineage>
        <taxon>Eukaryota</taxon>
        <taxon>Fungi</taxon>
        <taxon>Fungi incertae sedis</taxon>
        <taxon>Blastocladiomycota</taxon>
        <taxon>Blastocladiomycetes</taxon>
        <taxon>Blastocladiales</taxon>
        <taxon>Catenariaceae</taxon>
        <taxon>Catenaria</taxon>
    </lineage>
</organism>
<evidence type="ECO:0000256" key="4">
    <source>
        <dbReference type="ARBA" id="ARBA00022989"/>
    </source>
</evidence>
<evidence type="ECO:0000256" key="5">
    <source>
        <dbReference type="ARBA" id="ARBA00023136"/>
    </source>
</evidence>
<evidence type="ECO:0000259" key="7">
    <source>
        <dbReference type="PROSITE" id="PS50202"/>
    </source>
</evidence>
<sequence>MYPQYLAFSSHNHPLHTANAMSVQLSPPSQLTFSPSGSLAQNPIVPLSIRNVSGSPIAFKIKTTAPLAFTVRPSLGLVDKGKSVEVWIRRRVQDAGVESATCQEKIMVQTVALDKVEGERIGDAEEEAAVASKVANFWESVNEDRIIQHKLHCVSPASTATVELSPPTLLTFPRPLSASPTIPLTIRNTCQASTPIAFKIKTTASKTYTVRPNYGIIHPGKSIQVSIRRLVRSSDTEPAAAEACKDKFMVQVVVLSEDEADRMAMASGQDEMAGKLSEFWQSVGKDRIVEYKLRCAYGPLQDVSLGERLTLWFGRMCGATKKPSKAKKSGLGKDGYYKHVPQS</sequence>
<dbReference type="InterPro" id="IPR000535">
    <property type="entry name" value="MSP_dom"/>
</dbReference>
<dbReference type="OrthoDB" id="264603at2759"/>
<feature type="region of interest" description="Disordered" evidence="6">
    <location>
        <begin position="320"/>
        <end position="343"/>
    </location>
</feature>
<dbReference type="InterPro" id="IPR013783">
    <property type="entry name" value="Ig-like_fold"/>
</dbReference>
<dbReference type="GO" id="GO:0005789">
    <property type="term" value="C:endoplasmic reticulum membrane"/>
    <property type="evidence" value="ECO:0007669"/>
    <property type="project" value="InterPro"/>
</dbReference>
<dbReference type="PANTHER" id="PTHR10809">
    <property type="entry name" value="VESICLE-ASSOCIATED MEMBRANE PROTEIN-ASSOCIATED PROTEIN"/>
    <property type="match status" value="1"/>
</dbReference>
<reference evidence="8 9" key="1">
    <citation type="submission" date="2016-07" db="EMBL/GenBank/DDBJ databases">
        <title>Pervasive Adenine N6-methylation of Active Genes in Fungi.</title>
        <authorList>
            <consortium name="DOE Joint Genome Institute"/>
            <person name="Mondo S.J."/>
            <person name="Dannebaum R.O."/>
            <person name="Kuo R.C."/>
            <person name="Labutti K."/>
            <person name="Haridas S."/>
            <person name="Kuo A."/>
            <person name="Salamov A."/>
            <person name="Ahrendt S.R."/>
            <person name="Lipzen A."/>
            <person name="Sullivan W."/>
            <person name="Andreopoulos W.B."/>
            <person name="Clum A."/>
            <person name="Lindquist E."/>
            <person name="Daum C."/>
            <person name="Ramamoorthy G.K."/>
            <person name="Gryganskyi A."/>
            <person name="Culley D."/>
            <person name="Magnuson J.K."/>
            <person name="James T.Y."/>
            <person name="O'Malley M.A."/>
            <person name="Stajich J.E."/>
            <person name="Spatafora J.W."/>
            <person name="Visel A."/>
            <person name="Grigoriev I.V."/>
        </authorList>
    </citation>
    <scope>NUCLEOTIDE SEQUENCE [LARGE SCALE GENOMIC DNA]</scope>
    <source>
        <strain evidence="8 9">PL171</strain>
    </source>
</reference>
<comment type="similarity">
    <text evidence="2">Belongs to the VAMP-associated protein (VAP) (TC 9.B.17) family.</text>
</comment>
<proteinExistence type="inferred from homology"/>
<dbReference type="AlphaFoldDB" id="A0A1Y2HV16"/>